<dbReference type="InterPro" id="IPR052516">
    <property type="entry name" value="N-heterocyclic_Hydroxylase"/>
</dbReference>
<evidence type="ECO:0000313" key="2">
    <source>
        <dbReference type="EMBL" id="GAA3997501.1"/>
    </source>
</evidence>
<feature type="domain" description="Aldehyde oxidase/xanthine dehydrogenase a/b hammerhead" evidence="1">
    <location>
        <begin position="222"/>
        <end position="292"/>
    </location>
</feature>
<dbReference type="InterPro" id="IPR037165">
    <property type="entry name" value="AldOxase/xan_DH_Mopterin-bd_sf"/>
</dbReference>
<organism evidence="2 3">
    <name type="scientific">Sphingomonas humi</name>
    <dbReference type="NCBI Taxonomy" id="335630"/>
    <lineage>
        <taxon>Bacteria</taxon>
        <taxon>Pseudomonadati</taxon>
        <taxon>Pseudomonadota</taxon>
        <taxon>Alphaproteobacteria</taxon>
        <taxon>Sphingomonadales</taxon>
        <taxon>Sphingomonadaceae</taxon>
        <taxon>Sphingomonas</taxon>
    </lineage>
</organism>
<name>A0ABP7RHB5_9SPHN</name>
<dbReference type="InterPro" id="IPR008274">
    <property type="entry name" value="AldOxase/xan_DH_MoCoBD1"/>
</dbReference>
<evidence type="ECO:0000313" key="3">
    <source>
        <dbReference type="Proteomes" id="UP001501310"/>
    </source>
</evidence>
<reference evidence="3" key="1">
    <citation type="journal article" date="2019" name="Int. J. Syst. Evol. Microbiol.">
        <title>The Global Catalogue of Microorganisms (GCM) 10K type strain sequencing project: providing services to taxonomists for standard genome sequencing and annotation.</title>
        <authorList>
            <consortium name="The Broad Institute Genomics Platform"/>
            <consortium name="The Broad Institute Genome Sequencing Center for Infectious Disease"/>
            <person name="Wu L."/>
            <person name="Ma J."/>
        </authorList>
    </citation>
    <scope>NUCLEOTIDE SEQUENCE [LARGE SCALE GENOMIC DNA]</scope>
    <source>
        <strain evidence="3">JCM 16603</strain>
    </source>
</reference>
<dbReference type="RefSeq" id="WP_344708450.1">
    <property type="nucleotide sequence ID" value="NZ_BAAAZD010000001.1"/>
</dbReference>
<dbReference type="InterPro" id="IPR046867">
    <property type="entry name" value="AldOxase/xan_DH_MoCoBD2"/>
</dbReference>
<dbReference type="SUPFAM" id="SSF56003">
    <property type="entry name" value="Molybdenum cofactor-binding domain"/>
    <property type="match status" value="2"/>
</dbReference>
<dbReference type="Gene3D" id="3.30.365.10">
    <property type="entry name" value="Aldehyde oxidase/xanthine dehydrogenase, molybdopterin binding domain"/>
    <property type="match status" value="4"/>
</dbReference>
<dbReference type="SMART" id="SM01008">
    <property type="entry name" value="Ald_Xan_dh_C"/>
    <property type="match status" value="1"/>
</dbReference>
<dbReference type="Gene3D" id="3.90.1170.50">
    <property type="entry name" value="Aldehyde oxidase/xanthine dehydrogenase, a/b hammerhead"/>
    <property type="match status" value="1"/>
</dbReference>
<dbReference type="PANTHER" id="PTHR47495:SF1">
    <property type="entry name" value="BLL3820 PROTEIN"/>
    <property type="match status" value="1"/>
</dbReference>
<dbReference type="PROSITE" id="PS51318">
    <property type="entry name" value="TAT"/>
    <property type="match status" value="1"/>
</dbReference>
<dbReference type="Proteomes" id="UP001501310">
    <property type="component" value="Unassembled WGS sequence"/>
</dbReference>
<dbReference type="EMBL" id="BAAAZD010000001">
    <property type="protein sequence ID" value="GAA3997501.1"/>
    <property type="molecule type" value="Genomic_DNA"/>
</dbReference>
<comment type="caution">
    <text evidence="2">The sequence shown here is derived from an EMBL/GenBank/DDBJ whole genome shotgun (WGS) entry which is preliminary data.</text>
</comment>
<dbReference type="InterPro" id="IPR006311">
    <property type="entry name" value="TAT_signal"/>
</dbReference>
<protein>
    <submittedName>
        <fullName evidence="2">Xanthine dehydrogenase family protein molybdopterin-binding subunit</fullName>
    </submittedName>
</protein>
<sequence>MKLTRRTLLVGSGAAAGLIVAWAAWPRGERASLLAGKDQSALGPAILIGRDGRVTIAVPQVETGQGISTALAQIAADELGAAWESVAVAPARSGSAWDNSLAEVEGWIAGARPWPFASEAGVTRITAGATSVRAYAQPMRQVAAVARLLLCAEAADRWGVSAAECDTSGGFVRHEGKSLPFAALGEGAAVRSLPGGDIPLREAVGDLVGKPLARLDALPKAEGRLRFAGDVRLPDLLHASVRRAGRGTIALKSGPPQGVRFETGDGWVAAISDDWWSAERALAAAKVTTLGPAGGNDLAIAAALDEALAGDDFEVLHSVGDVDQAFEGARPLAATYTAAAQLHADIEPPSATARLQGGLLEIWAATQAPVLARRAGAEAAGHALGKTILYPMPVGGQGGAALEADMVSIAATLVRRTGRPVQATASRTEQVRSDAVRAPLKARMFARPLPDGSIAGWRMRVAGGDGTAEAMARLFGTSGQGPRQAALMPLPYGIPDVALEFAPAALPIRLGYHRGELHPALTFFTESFLDELARLGGRDPLSQRMALLSGNPRLARCLVRATALGGWDGGGAGSVMGLSAFSGYGSHIAVVAQAQLGQGGMVEVSRLVAAVDCGRVINPALLKAEVEGGMLSAIAQATARAPSFRHGRVLEPIEPQIPTLARAPEVLVEILASDAAPGGASGLGPAAAPAAVGNALSAATGRRLRSLPLDPKS</sequence>
<dbReference type="InterPro" id="IPR000674">
    <property type="entry name" value="Ald_Oxase/Xan_DH_a/b"/>
</dbReference>
<gene>
    <name evidence="2" type="ORF">GCM10022211_03620</name>
</gene>
<proteinExistence type="predicted"/>
<evidence type="ECO:0000259" key="1">
    <source>
        <dbReference type="SMART" id="SM01008"/>
    </source>
</evidence>
<accession>A0ABP7RHB5</accession>
<dbReference type="Pfam" id="PF02738">
    <property type="entry name" value="MoCoBD_1"/>
    <property type="match status" value="1"/>
</dbReference>
<dbReference type="PANTHER" id="PTHR47495">
    <property type="entry name" value="ALDEHYDE DEHYDROGENASE"/>
    <property type="match status" value="1"/>
</dbReference>
<keyword evidence="3" id="KW-1185">Reference proteome</keyword>
<dbReference type="Pfam" id="PF20256">
    <property type="entry name" value="MoCoBD_2"/>
    <property type="match status" value="2"/>
</dbReference>